<sequence length="62" mass="7286">MKILQVLQLTELPFGRVFRRVKMLLLPKRADAHQLHDYRPICLIHLVAKLFAKVLSLRLAPR</sequence>
<dbReference type="Proteomes" id="UP000015105">
    <property type="component" value="Chromosome 3D"/>
</dbReference>
<dbReference type="Gramene" id="AET3Gv20501600.2">
    <property type="protein sequence ID" value="AET3Gv20501600.2"/>
    <property type="gene ID" value="AET3Gv20501600"/>
</dbReference>
<dbReference type="EnsemblPlants" id="AET3Gv20501600.2">
    <property type="protein sequence ID" value="AET3Gv20501600.2"/>
    <property type="gene ID" value="AET3Gv20501600"/>
</dbReference>
<proteinExistence type="predicted"/>
<accession>A0A453EX66</accession>
<reference evidence="1" key="3">
    <citation type="journal article" date="2017" name="Nature">
        <title>Genome sequence of the progenitor of the wheat D genome Aegilops tauschii.</title>
        <authorList>
            <person name="Luo M.C."/>
            <person name="Gu Y.Q."/>
            <person name="Puiu D."/>
            <person name="Wang H."/>
            <person name="Twardziok S.O."/>
            <person name="Deal K.R."/>
            <person name="Huo N."/>
            <person name="Zhu T."/>
            <person name="Wang L."/>
            <person name="Wang Y."/>
            <person name="McGuire P.E."/>
            <person name="Liu S."/>
            <person name="Long H."/>
            <person name="Ramasamy R.K."/>
            <person name="Rodriguez J.C."/>
            <person name="Van S.L."/>
            <person name="Yuan L."/>
            <person name="Wang Z."/>
            <person name="Xia Z."/>
            <person name="Xiao L."/>
            <person name="Anderson O.D."/>
            <person name="Ouyang S."/>
            <person name="Liang Y."/>
            <person name="Zimin A.V."/>
            <person name="Pertea G."/>
            <person name="Qi P."/>
            <person name="Bennetzen J.L."/>
            <person name="Dai X."/>
            <person name="Dawson M.W."/>
            <person name="Muller H.G."/>
            <person name="Kugler K."/>
            <person name="Rivarola-Duarte L."/>
            <person name="Spannagl M."/>
            <person name="Mayer K.F.X."/>
            <person name="Lu F.H."/>
            <person name="Bevan M.W."/>
            <person name="Leroy P."/>
            <person name="Li P."/>
            <person name="You F.M."/>
            <person name="Sun Q."/>
            <person name="Liu Z."/>
            <person name="Lyons E."/>
            <person name="Wicker T."/>
            <person name="Salzberg S.L."/>
            <person name="Devos K.M."/>
            <person name="Dvorak J."/>
        </authorList>
    </citation>
    <scope>NUCLEOTIDE SEQUENCE [LARGE SCALE GENOMIC DNA]</scope>
    <source>
        <strain evidence="1">cv. AL8/78</strain>
    </source>
</reference>
<evidence type="ECO:0008006" key="3">
    <source>
        <dbReference type="Google" id="ProtNLM"/>
    </source>
</evidence>
<reference evidence="2" key="2">
    <citation type="journal article" date="2017" name="Nat. Plants">
        <title>The Aegilops tauschii genome reveals multiple impacts of transposons.</title>
        <authorList>
            <person name="Zhao G."/>
            <person name="Zou C."/>
            <person name="Li K."/>
            <person name="Wang K."/>
            <person name="Li T."/>
            <person name="Gao L."/>
            <person name="Zhang X."/>
            <person name="Wang H."/>
            <person name="Yang Z."/>
            <person name="Liu X."/>
            <person name="Jiang W."/>
            <person name="Mao L."/>
            <person name="Kong X."/>
            <person name="Jiao Y."/>
            <person name="Jia J."/>
        </authorList>
    </citation>
    <scope>NUCLEOTIDE SEQUENCE [LARGE SCALE GENOMIC DNA]</scope>
    <source>
        <strain evidence="2">cv. AL8/78</strain>
    </source>
</reference>
<name>A0A453EX66_AEGTS</name>
<organism evidence="1 2">
    <name type="scientific">Aegilops tauschii subsp. strangulata</name>
    <name type="common">Goatgrass</name>
    <dbReference type="NCBI Taxonomy" id="200361"/>
    <lineage>
        <taxon>Eukaryota</taxon>
        <taxon>Viridiplantae</taxon>
        <taxon>Streptophyta</taxon>
        <taxon>Embryophyta</taxon>
        <taxon>Tracheophyta</taxon>
        <taxon>Spermatophyta</taxon>
        <taxon>Magnoliopsida</taxon>
        <taxon>Liliopsida</taxon>
        <taxon>Poales</taxon>
        <taxon>Poaceae</taxon>
        <taxon>BOP clade</taxon>
        <taxon>Pooideae</taxon>
        <taxon>Triticodae</taxon>
        <taxon>Triticeae</taxon>
        <taxon>Triticinae</taxon>
        <taxon>Aegilops</taxon>
    </lineage>
</organism>
<protein>
    <recommendedName>
        <fullName evidence="3">Reverse transcriptase domain-containing protein</fullName>
    </recommendedName>
</protein>
<reference evidence="1" key="4">
    <citation type="submission" date="2019-03" db="UniProtKB">
        <authorList>
            <consortium name="EnsemblPlants"/>
        </authorList>
    </citation>
    <scope>IDENTIFICATION</scope>
</reference>
<dbReference type="AlphaFoldDB" id="A0A453EX66"/>
<evidence type="ECO:0000313" key="2">
    <source>
        <dbReference type="Proteomes" id="UP000015105"/>
    </source>
</evidence>
<keyword evidence="2" id="KW-1185">Reference proteome</keyword>
<reference evidence="1" key="5">
    <citation type="journal article" date="2021" name="G3 (Bethesda)">
        <title>Aegilops tauschii genome assembly Aet v5.0 features greater sequence contiguity and improved annotation.</title>
        <authorList>
            <person name="Wang L."/>
            <person name="Zhu T."/>
            <person name="Rodriguez J.C."/>
            <person name="Deal K.R."/>
            <person name="Dubcovsky J."/>
            <person name="McGuire P.E."/>
            <person name="Lux T."/>
            <person name="Spannagl M."/>
            <person name="Mayer K.F.X."/>
            <person name="Baldrich P."/>
            <person name="Meyers B.C."/>
            <person name="Huo N."/>
            <person name="Gu Y.Q."/>
            <person name="Zhou H."/>
            <person name="Devos K.M."/>
            <person name="Bennetzen J.L."/>
            <person name="Unver T."/>
            <person name="Budak H."/>
            <person name="Gulick P.J."/>
            <person name="Galiba G."/>
            <person name="Kalapos B."/>
            <person name="Nelson D.R."/>
            <person name="Li P."/>
            <person name="You F.M."/>
            <person name="Luo M.C."/>
            <person name="Dvorak J."/>
        </authorList>
    </citation>
    <scope>NUCLEOTIDE SEQUENCE [LARGE SCALE GENOMIC DNA]</scope>
    <source>
        <strain evidence="1">cv. AL8/78</strain>
    </source>
</reference>
<reference evidence="2" key="1">
    <citation type="journal article" date="2014" name="Science">
        <title>Ancient hybridizations among the ancestral genomes of bread wheat.</title>
        <authorList>
            <consortium name="International Wheat Genome Sequencing Consortium,"/>
            <person name="Marcussen T."/>
            <person name="Sandve S.R."/>
            <person name="Heier L."/>
            <person name="Spannagl M."/>
            <person name="Pfeifer M."/>
            <person name="Jakobsen K.S."/>
            <person name="Wulff B.B."/>
            <person name="Steuernagel B."/>
            <person name="Mayer K.F."/>
            <person name="Olsen O.A."/>
        </authorList>
    </citation>
    <scope>NUCLEOTIDE SEQUENCE [LARGE SCALE GENOMIC DNA]</scope>
    <source>
        <strain evidence="2">cv. AL8/78</strain>
    </source>
</reference>
<evidence type="ECO:0000313" key="1">
    <source>
        <dbReference type="EnsemblPlants" id="AET3Gv20501600.2"/>
    </source>
</evidence>